<dbReference type="Gene3D" id="3.40.50.300">
    <property type="entry name" value="P-loop containing nucleotide triphosphate hydrolases"/>
    <property type="match status" value="1"/>
</dbReference>
<dbReference type="RefSeq" id="WP_310016103.1">
    <property type="nucleotide sequence ID" value="NZ_JAVDQT010000013.1"/>
</dbReference>
<dbReference type="NCBIfam" id="NF010443">
    <property type="entry name" value="PRK13869.1"/>
    <property type="match status" value="1"/>
</dbReference>
<gene>
    <name evidence="2" type="ORF">J2782_004384</name>
</gene>
<dbReference type="PANTHER" id="PTHR13696:SF52">
    <property type="entry name" value="PARA FAMILY PROTEIN CT_582"/>
    <property type="match status" value="1"/>
</dbReference>
<evidence type="ECO:0000313" key="3">
    <source>
        <dbReference type="Proteomes" id="UP001184614"/>
    </source>
</evidence>
<evidence type="ECO:0000259" key="1">
    <source>
        <dbReference type="Pfam" id="PF13614"/>
    </source>
</evidence>
<accession>A0ABU1MG98</accession>
<organism evidence="2 3">
    <name type="scientific">Brucella pseudogrignonensis</name>
    <dbReference type="NCBI Taxonomy" id="419475"/>
    <lineage>
        <taxon>Bacteria</taxon>
        <taxon>Pseudomonadati</taxon>
        <taxon>Pseudomonadota</taxon>
        <taxon>Alphaproteobacteria</taxon>
        <taxon>Hyphomicrobiales</taxon>
        <taxon>Brucellaceae</taxon>
        <taxon>Brucella/Ochrobactrum group</taxon>
        <taxon>Brucella</taxon>
    </lineage>
</organism>
<comment type="caution">
    <text evidence="2">The sequence shown here is derived from an EMBL/GenBank/DDBJ whole genome shotgun (WGS) entry which is preliminary data.</text>
</comment>
<protein>
    <submittedName>
        <fullName evidence="2">Chromosome partitioning protein</fullName>
    </submittedName>
</protein>
<sequence length="396" mass="44804">MLTKNKEPQSKQHLPTVLGEDAGKLIQQLQHHTQLLFPPHSKKTIRNFSPAEAAYFIGISDNYLRKFAQELDLPVGANGKRSFSISEMNSIRSMLQQKNTDVDYIRHRREGEGLQVISLVNFKGGSAKTTTSAHLAQYLALRGYRTLAIDLDPQASLTTLFGMTPETEVNKDDTLYSAIRYEDVRPISELIWETYIPGLDLIPANLELAEFEHDTPKALMNHNLEPKFYSRISEALSTIEQHYDVVIIDSAPQLGFLTMSALCASTSILITVHPEMLDVLSMSQFLLMMRDLMSVIDQAGGKAEYDWIKYLMTRYEPNDMPQYQMSSFMRSIFGKRVLENAMLKSTAISDAGVTKKTLYEVERSNFTRATFDRAMESLNGVNGEVEALIRQVWGRA</sequence>
<keyword evidence="3" id="KW-1185">Reference proteome</keyword>
<dbReference type="PANTHER" id="PTHR13696">
    <property type="entry name" value="P-LOOP CONTAINING NUCLEOSIDE TRIPHOSPHATE HYDROLASE"/>
    <property type="match status" value="1"/>
</dbReference>
<dbReference type="InterPro" id="IPR025669">
    <property type="entry name" value="AAA_dom"/>
</dbReference>
<name>A0ABU1MG98_9HYPH</name>
<dbReference type="CDD" id="cd02042">
    <property type="entry name" value="ParAB_family"/>
    <property type="match status" value="1"/>
</dbReference>
<reference evidence="2 3" key="1">
    <citation type="submission" date="2023-07" db="EMBL/GenBank/DDBJ databases">
        <title>Sorghum-associated microbial communities from plants grown in Nebraska, USA.</title>
        <authorList>
            <person name="Schachtman D."/>
        </authorList>
    </citation>
    <scope>NUCLEOTIDE SEQUENCE [LARGE SCALE GENOMIC DNA]</scope>
    <source>
        <strain evidence="2 3">DS1730</strain>
    </source>
</reference>
<dbReference type="InterPro" id="IPR050678">
    <property type="entry name" value="DNA_Partitioning_ATPase"/>
</dbReference>
<dbReference type="NCBIfam" id="TIGR03453">
    <property type="entry name" value="partition_RepA"/>
    <property type="match status" value="1"/>
</dbReference>
<dbReference type="Pfam" id="PF13614">
    <property type="entry name" value="AAA_31"/>
    <property type="match status" value="1"/>
</dbReference>
<dbReference type="InterPro" id="IPR027417">
    <property type="entry name" value="P-loop_NTPase"/>
</dbReference>
<proteinExistence type="predicted"/>
<dbReference type="SUPFAM" id="SSF52540">
    <property type="entry name" value="P-loop containing nucleoside triphosphate hydrolases"/>
    <property type="match status" value="1"/>
</dbReference>
<dbReference type="EMBL" id="JAVDQT010000013">
    <property type="protein sequence ID" value="MDR6434631.1"/>
    <property type="molecule type" value="Genomic_DNA"/>
</dbReference>
<dbReference type="Proteomes" id="UP001184614">
    <property type="component" value="Unassembled WGS sequence"/>
</dbReference>
<feature type="domain" description="AAA" evidence="1">
    <location>
        <begin position="115"/>
        <end position="292"/>
    </location>
</feature>
<dbReference type="InterPro" id="IPR017818">
    <property type="entry name" value="Plasmid_partition_RepA"/>
</dbReference>
<evidence type="ECO:0000313" key="2">
    <source>
        <dbReference type="EMBL" id="MDR6434631.1"/>
    </source>
</evidence>